<gene>
    <name evidence="1" type="ORF">EGR_10681</name>
</gene>
<dbReference type="KEGG" id="egl:EGR_10681"/>
<organism evidence="1 2">
    <name type="scientific">Echinococcus granulosus</name>
    <name type="common">Hydatid tapeworm</name>
    <dbReference type="NCBI Taxonomy" id="6210"/>
    <lineage>
        <taxon>Eukaryota</taxon>
        <taxon>Metazoa</taxon>
        <taxon>Spiralia</taxon>
        <taxon>Lophotrochozoa</taxon>
        <taxon>Platyhelminthes</taxon>
        <taxon>Cestoda</taxon>
        <taxon>Eucestoda</taxon>
        <taxon>Cyclophyllidea</taxon>
        <taxon>Taeniidae</taxon>
        <taxon>Echinococcus</taxon>
        <taxon>Echinococcus granulosus group</taxon>
    </lineage>
</organism>
<protein>
    <submittedName>
        <fullName evidence="1">Uncharacterized protein</fullName>
    </submittedName>
</protein>
<accession>W6ULV7</accession>
<keyword evidence="2" id="KW-1185">Reference proteome</keyword>
<dbReference type="RefSeq" id="XP_024345655.1">
    <property type="nucleotide sequence ID" value="XM_024499930.1"/>
</dbReference>
<reference evidence="1 2" key="1">
    <citation type="journal article" date="2013" name="Nat. Genet.">
        <title>The genome of the hydatid tapeworm Echinococcus granulosus.</title>
        <authorList>
            <person name="Zheng H."/>
            <person name="Zhang W."/>
            <person name="Zhang L."/>
            <person name="Zhang Z."/>
            <person name="Li J."/>
            <person name="Lu G."/>
            <person name="Zhu Y."/>
            <person name="Wang Y."/>
            <person name="Huang Y."/>
            <person name="Liu J."/>
            <person name="Kang H."/>
            <person name="Chen J."/>
            <person name="Wang L."/>
            <person name="Chen A."/>
            <person name="Yu S."/>
            <person name="Gao Z."/>
            <person name="Jin L."/>
            <person name="Gu W."/>
            <person name="Wang Z."/>
            <person name="Zhao L."/>
            <person name="Shi B."/>
            <person name="Wen H."/>
            <person name="Lin R."/>
            <person name="Jones M.K."/>
            <person name="Brejova B."/>
            <person name="Vinar T."/>
            <person name="Zhao G."/>
            <person name="McManus D.P."/>
            <person name="Chen Z."/>
            <person name="Zhou Y."/>
            <person name="Wang S."/>
        </authorList>
    </citation>
    <scope>NUCLEOTIDE SEQUENCE [LARGE SCALE GENOMIC DNA]</scope>
</reference>
<dbReference type="GeneID" id="36346396"/>
<evidence type="ECO:0000313" key="2">
    <source>
        <dbReference type="Proteomes" id="UP000019149"/>
    </source>
</evidence>
<dbReference type="EMBL" id="APAU02000251">
    <property type="protein sequence ID" value="EUB54459.1"/>
    <property type="molecule type" value="Genomic_DNA"/>
</dbReference>
<proteinExistence type="predicted"/>
<comment type="caution">
    <text evidence="1">The sequence shown here is derived from an EMBL/GenBank/DDBJ whole genome shotgun (WGS) entry which is preliminary data.</text>
</comment>
<sequence>MQTLNFLTFVGKCIGIRADSNTSAENEIEQGGMRFKSIEVLADDKEFPLNIRNGTCYRGNQEWGSPRQIDGGNMSNDTGSDLRAFVLNIIRNDTVNYTTIEWSAGNTSLAINIGYT</sequence>
<dbReference type="CTD" id="36346396"/>
<dbReference type="Proteomes" id="UP000019149">
    <property type="component" value="Unassembled WGS sequence"/>
</dbReference>
<name>W6ULV7_ECHGR</name>
<evidence type="ECO:0000313" key="1">
    <source>
        <dbReference type="EMBL" id="EUB54459.1"/>
    </source>
</evidence>
<dbReference type="AlphaFoldDB" id="W6ULV7"/>